<dbReference type="Pfam" id="PF08450">
    <property type="entry name" value="SGL"/>
    <property type="match status" value="1"/>
</dbReference>
<dbReference type="InterPro" id="IPR005511">
    <property type="entry name" value="SMP-30"/>
</dbReference>
<dbReference type="Proteomes" id="UP001285263">
    <property type="component" value="Unassembled WGS sequence"/>
</dbReference>
<dbReference type="PANTHER" id="PTHR10907">
    <property type="entry name" value="REGUCALCIN"/>
    <property type="match status" value="1"/>
</dbReference>
<comment type="caution">
    <text evidence="3">The sequence shown here is derived from an EMBL/GenBank/DDBJ whole genome shotgun (WGS) entry which is preliminary data.</text>
</comment>
<name>A0ABU5DFG2_9BURK</name>
<dbReference type="Pfam" id="PF00583">
    <property type="entry name" value="Acetyltransf_1"/>
    <property type="match status" value="1"/>
</dbReference>
<evidence type="ECO:0000256" key="1">
    <source>
        <dbReference type="ARBA" id="ARBA00008853"/>
    </source>
</evidence>
<proteinExistence type="inferred from homology"/>
<organism evidence="3 4">
    <name type="scientific">Roseateles agri</name>
    <dbReference type="NCBI Taxonomy" id="3098619"/>
    <lineage>
        <taxon>Bacteria</taxon>
        <taxon>Pseudomonadati</taxon>
        <taxon>Pseudomonadota</taxon>
        <taxon>Betaproteobacteria</taxon>
        <taxon>Burkholderiales</taxon>
        <taxon>Sphaerotilaceae</taxon>
        <taxon>Roseateles</taxon>
    </lineage>
</organism>
<comment type="similarity">
    <text evidence="1">Belongs to the SMP-30/CGR1 family.</text>
</comment>
<dbReference type="InterPro" id="IPR000182">
    <property type="entry name" value="GNAT_dom"/>
</dbReference>
<dbReference type="PROSITE" id="PS51186">
    <property type="entry name" value="GNAT"/>
    <property type="match status" value="1"/>
</dbReference>
<keyword evidence="4" id="KW-1185">Reference proteome</keyword>
<reference evidence="3 4" key="1">
    <citation type="submission" date="2023-11" db="EMBL/GenBank/DDBJ databases">
        <title>Paucibacter sp. nov., isolated from fresh soil in Korea.</title>
        <authorList>
            <person name="Le N.T.T."/>
        </authorList>
    </citation>
    <scope>NUCLEOTIDE SEQUENCE [LARGE SCALE GENOMIC DNA]</scope>
    <source>
        <strain evidence="3 4">R3-3</strain>
    </source>
</reference>
<feature type="domain" description="N-acetyltransferase" evidence="2">
    <location>
        <begin position="6"/>
        <end position="168"/>
    </location>
</feature>
<dbReference type="EMBL" id="JAXCLA010000003">
    <property type="protein sequence ID" value="MDY0745015.1"/>
    <property type="molecule type" value="Genomic_DNA"/>
</dbReference>
<dbReference type="PANTHER" id="PTHR10907:SF47">
    <property type="entry name" value="REGUCALCIN"/>
    <property type="match status" value="1"/>
</dbReference>
<dbReference type="Gene3D" id="2.120.10.30">
    <property type="entry name" value="TolB, C-terminal domain"/>
    <property type="match status" value="1"/>
</dbReference>
<keyword evidence="3" id="KW-0808">Transferase</keyword>
<dbReference type="EC" id="2.3.1.-" evidence="3"/>
<dbReference type="Gene3D" id="3.40.630.30">
    <property type="match status" value="1"/>
</dbReference>
<evidence type="ECO:0000259" key="2">
    <source>
        <dbReference type="PROSITE" id="PS51186"/>
    </source>
</evidence>
<dbReference type="PRINTS" id="PR01790">
    <property type="entry name" value="SMP30FAMILY"/>
</dbReference>
<dbReference type="RefSeq" id="WP_320422920.1">
    <property type="nucleotide sequence ID" value="NZ_JAXCLA010000003.1"/>
</dbReference>
<dbReference type="InterPro" id="IPR011042">
    <property type="entry name" value="6-blade_b-propeller_TolB-like"/>
</dbReference>
<dbReference type="SUPFAM" id="SSF55729">
    <property type="entry name" value="Acyl-CoA N-acyltransferases (Nat)"/>
    <property type="match status" value="1"/>
</dbReference>
<dbReference type="InterPro" id="IPR013658">
    <property type="entry name" value="SGL"/>
</dbReference>
<accession>A0ABU5DFG2</accession>
<sequence length="463" mass="50775">MAEQISILIPSTASELDEARAIIREYVLSLGVDLSFQGFDEEMLALPGEYVAPRGVLLLALVDGVVAACGAFRPCELPEYPGACEMKRVYVRPAFRHFGLGRRIVTELIERAQRAGYASMLLDSLSHLTAARKLYASLGFTEIPRYNDNFLPGVRFMKAALLASAPMYSIELAGPEPATLGESPLWSADEQCLYYVDIAEKQVLRLDPASGALKRWQLDSEPSSIALVGDGVLAVAQRNGLWRLDTASGAHTQVASAPFDSTKQRFNDGKPDAQGRYWIGTIDDARAPEARLYRYANGGFDAMAAGITNSNGLAWSPDQRTMYWADTKAHEIYRLPFDGASGTIGERELFASFPQRAAGQSLDDYGGRPDGAAIDAEGFYWIAMFEGQRLLRLAPDGRIDRELRLPVRCPTMPTFGGADLKTLFITTTREKRPAEELAAQPWAGCVLKVKVETPGMRAHVARL</sequence>
<dbReference type="GO" id="GO:0016746">
    <property type="term" value="F:acyltransferase activity"/>
    <property type="evidence" value="ECO:0007669"/>
    <property type="project" value="UniProtKB-KW"/>
</dbReference>
<dbReference type="CDD" id="cd04301">
    <property type="entry name" value="NAT_SF"/>
    <property type="match status" value="1"/>
</dbReference>
<protein>
    <submittedName>
        <fullName evidence="3">GNAT family N-acetyltransferase</fullName>
        <ecNumber evidence="3">2.3.1.-</ecNumber>
    </submittedName>
</protein>
<evidence type="ECO:0000313" key="4">
    <source>
        <dbReference type="Proteomes" id="UP001285263"/>
    </source>
</evidence>
<keyword evidence="3" id="KW-0012">Acyltransferase</keyword>
<dbReference type="SUPFAM" id="SSF63829">
    <property type="entry name" value="Calcium-dependent phosphotriesterase"/>
    <property type="match status" value="1"/>
</dbReference>
<evidence type="ECO:0000313" key="3">
    <source>
        <dbReference type="EMBL" id="MDY0745015.1"/>
    </source>
</evidence>
<gene>
    <name evidence="3" type="ORF">SNE35_10875</name>
</gene>
<dbReference type="InterPro" id="IPR016181">
    <property type="entry name" value="Acyl_CoA_acyltransferase"/>
</dbReference>